<dbReference type="RefSeq" id="WP_071835433.1">
    <property type="nucleotide sequence ID" value="NZ_LSRP01000133.1"/>
</dbReference>
<dbReference type="AlphaFoldDB" id="A0A657LLA7"/>
<evidence type="ECO:0000313" key="3">
    <source>
        <dbReference type="Proteomes" id="UP000182661"/>
    </source>
</evidence>
<protein>
    <submittedName>
        <fullName evidence="2">Uncharacterized protein</fullName>
    </submittedName>
</protein>
<keyword evidence="1" id="KW-0472">Membrane</keyword>
<keyword evidence="1" id="KW-1133">Transmembrane helix</keyword>
<keyword evidence="1" id="KW-0812">Transmembrane</keyword>
<sequence>MRCCTVALTVPLEGLAKLTSQGTLVVFAIINLALIRIELSEAEPLQGVFVCAIWVPIAGVSASVSLLLLDIALFS</sequence>
<evidence type="ECO:0000256" key="1">
    <source>
        <dbReference type="SAM" id="Phobius"/>
    </source>
</evidence>
<feature type="transmembrane region" description="Helical" evidence="1">
    <location>
        <begin position="18"/>
        <end position="35"/>
    </location>
</feature>
<organism evidence="2 3">
    <name type="scientific">Pararhizobium antarcticum</name>
    <dbReference type="NCBI Taxonomy" id="1798805"/>
    <lineage>
        <taxon>Bacteria</taxon>
        <taxon>Pseudomonadati</taxon>
        <taxon>Pseudomonadota</taxon>
        <taxon>Alphaproteobacteria</taxon>
        <taxon>Hyphomicrobiales</taxon>
        <taxon>Rhizobiaceae</taxon>
        <taxon>Rhizobium/Agrobacterium group</taxon>
        <taxon>Pararhizobium</taxon>
    </lineage>
</organism>
<feature type="transmembrane region" description="Helical" evidence="1">
    <location>
        <begin position="47"/>
        <end position="69"/>
    </location>
</feature>
<name>A0A657LLA7_9HYPH</name>
<dbReference type="Proteomes" id="UP000182661">
    <property type="component" value="Unassembled WGS sequence"/>
</dbReference>
<gene>
    <name evidence="2" type="ORF">AX760_23810</name>
</gene>
<comment type="caution">
    <text evidence="2">The sequence shown here is derived from an EMBL/GenBank/DDBJ whole genome shotgun (WGS) entry which is preliminary data.</text>
</comment>
<proteinExistence type="predicted"/>
<dbReference type="OrthoDB" id="7065842at2"/>
<evidence type="ECO:0000313" key="2">
    <source>
        <dbReference type="EMBL" id="OJF90841.1"/>
    </source>
</evidence>
<keyword evidence="3" id="KW-1185">Reference proteome</keyword>
<dbReference type="EMBL" id="LSRP01000133">
    <property type="protein sequence ID" value="OJF90841.1"/>
    <property type="molecule type" value="Genomic_DNA"/>
</dbReference>
<reference evidence="2 3" key="1">
    <citation type="submission" date="2016-02" db="EMBL/GenBank/DDBJ databases">
        <title>Genome sequencing of a beta-galactosidase producing bacteria Rhizobium sp. 59.</title>
        <authorList>
            <person name="Wang D."/>
            <person name="Kot W."/>
            <person name="Qin Y."/>
            <person name="Hansen L."/>
            <person name="Naqvi K."/>
            <person name="Rensing C."/>
        </authorList>
    </citation>
    <scope>NUCLEOTIDE SEQUENCE [LARGE SCALE GENOMIC DNA]</scope>
    <source>
        <strain evidence="2 3">59</strain>
    </source>
</reference>
<accession>A0A657LLA7</accession>